<evidence type="ECO:0000313" key="4">
    <source>
        <dbReference type="Proteomes" id="UP000324748"/>
    </source>
</evidence>
<keyword evidence="4" id="KW-1185">Reference proteome</keyword>
<reference evidence="4 5" key="1">
    <citation type="submission" date="2019-05" db="EMBL/GenBank/DDBJ databases">
        <title>Emergence of the Ug99 lineage of the wheat stem rust pathogen through somatic hybridization.</title>
        <authorList>
            <person name="Li F."/>
            <person name="Upadhyaya N.M."/>
            <person name="Sperschneider J."/>
            <person name="Matny O."/>
            <person name="Nguyen-Phuc H."/>
            <person name="Mago R."/>
            <person name="Raley C."/>
            <person name="Miller M.E."/>
            <person name="Silverstein K.A.T."/>
            <person name="Henningsen E."/>
            <person name="Hirsch C.D."/>
            <person name="Visser B."/>
            <person name="Pretorius Z.A."/>
            <person name="Steffenson B.J."/>
            <person name="Schwessinger B."/>
            <person name="Dodds P.N."/>
            <person name="Figueroa M."/>
        </authorList>
    </citation>
    <scope>NUCLEOTIDE SEQUENCE [LARGE SCALE GENOMIC DNA]</scope>
    <source>
        <strain evidence="3">21-0</strain>
        <strain evidence="2 5">Ug99</strain>
    </source>
</reference>
<dbReference type="EMBL" id="VDEP01000473">
    <property type="protein sequence ID" value="KAA1074165.1"/>
    <property type="molecule type" value="Genomic_DNA"/>
</dbReference>
<protein>
    <submittedName>
        <fullName evidence="2">Uncharacterized protein</fullName>
    </submittedName>
</protein>
<accession>A0A5B0MBF0</accession>
<evidence type="ECO:0000313" key="5">
    <source>
        <dbReference type="Proteomes" id="UP000325313"/>
    </source>
</evidence>
<dbReference type="EMBL" id="VSWC01000092">
    <property type="protein sequence ID" value="KAA1090620.1"/>
    <property type="molecule type" value="Genomic_DNA"/>
</dbReference>
<feature type="region of interest" description="Disordered" evidence="1">
    <location>
        <begin position="45"/>
        <end position="65"/>
    </location>
</feature>
<evidence type="ECO:0000256" key="1">
    <source>
        <dbReference type="SAM" id="MobiDB-lite"/>
    </source>
</evidence>
<comment type="caution">
    <text evidence="2">The sequence shown here is derived from an EMBL/GenBank/DDBJ whole genome shotgun (WGS) entry which is preliminary data.</text>
</comment>
<sequence>MSQRLSVLPNMTTKITNSAQLRNLTPALGKLLGVQSSLLDRADEHCSASEQHKENLEKSSIMENL</sequence>
<feature type="compositionally biased region" description="Basic and acidic residues" evidence="1">
    <location>
        <begin position="45"/>
        <end position="57"/>
    </location>
</feature>
<name>A0A5B0MBF0_PUCGR</name>
<evidence type="ECO:0000313" key="3">
    <source>
        <dbReference type="EMBL" id="KAA1090620.1"/>
    </source>
</evidence>
<dbReference type="AlphaFoldDB" id="A0A5B0MBF0"/>
<dbReference type="Proteomes" id="UP000325313">
    <property type="component" value="Unassembled WGS sequence"/>
</dbReference>
<organism evidence="2 5">
    <name type="scientific">Puccinia graminis f. sp. tritici</name>
    <dbReference type="NCBI Taxonomy" id="56615"/>
    <lineage>
        <taxon>Eukaryota</taxon>
        <taxon>Fungi</taxon>
        <taxon>Dikarya</taxon>
        <taxon>Basidiomycota</taxon>
        <taxon>Pucciniomycotina</taxon>
        <taxon>Pucciniomycetes</taxon>
        <taxon>Pucciniales</taxon>
        <taxon>Pucciniaceae</taxon>
        <taxon>Puccinia</taxon>
    </lineage>
</organism>
<evidence type="ECO:0000313" key="2">
    <source>
        <dbReference type="EMBL" id="KAA1074165.1"/>
    </source>
</evidence>
<gene>
    <name evidence="3" type="ORF">PGT21_007210</name>
    <name evidence="2" type="ORF">PGTUg99_027709</name>
</gene>
<proteinExistence type="predicted"/>
<dbReference type="Proteomes" id="UP000324748">
    <property type="component" value="Unassembled WGS sequence"/>
</dbReference>